<evidence type="ECO:0000313" key="1">
    <source>
        <dbReference type="EMBL" id="KKK82001.1"/>
    </source>
</evidence>
<dbReference type="EMBL" id="LAZR01052870">
    <property type="protein sequence ID" value="KKK82001.1"/>
    <property type="molecule type" value="Genomic_DNA"/>
</dbReference>
<name>A0A0F9BC54_9ZZZZ</name>
<comment type="caution">
    <text evidence="1">The sequence shown here is derived from an EMBL/GenBank/DDBJ whole genome shotgun (WGS) entry which is preliminary data.</text>
</comment>
<gene>
    <name evidence="1" type="ORF">LCGC14_2807770</name>
</gene>
<protein>
    <submittedName>
        <fullName evidence="1">Uncharacterized protein</fullName>
    </submittedName>
</protein>
<reference evidence="1" key="1">
    <citation type="journal article" date="2015" name="Nature">
        <title>Complex archaea that bridge the gap between prokaryotes and eukaryotes.</title>
        <authorList>
            <person name="Spang A."/>
            <person name="Saw J.H."/>
            <person name="Jorgensen S.L."/>
            <person name="Zaremba-Niedzwiedzka K."/>
            <person name="Martijn J."/>
            <person name="Lind A.E."/>
            <person name="van Eijk R."/>
            <person name="Schleper C."/>
            <person name="Guy L."/>
            <person name="Ettema T.J."/>
        </authorList>
    </citation>
    <scope>NUCLEOTIDE SEQUENCE</scope>
</reference>
<organism evidence="1">
    <name type="scientific">marine sediment metagenome</name>
    <dbReference type="NCBI Taxonomy" id="412755"/>
    <lineage>
        <taxon>unclassified sequences</taxon>
        <taxon>metagenomes</taxon>
        <taxon>ecological metagenomes</taxon>
    </lineage>
</organism>
<dbReference type="AlphaFoldDB" id="A0A0F9BC54"/>
<proteinExistence type="predicted"/>
<accession>A0A0F9BC54</accession>
<sequence>MTRPPSIPEQIAKLSKRMQRIEDAITAKGIKFIDKREEWDWMPASKAMDYVYQLVGIRYKWRNVYNWIHLGLIGRRGRRVHLKYELLTPGHWWVRKLWVREFLDKIRKGTV</sequence>